<dbReference type="EMBL" id="CAUEEQ010008718">
    <property type="protein sequence ID" value="CAJ0932612.1"/>
    <property type="molecule type" value="Genomic_DNA"/>
</dbReference>
<keyword evidence="9" id="KW-0347">Helicase</keyword>
<dbReference type="Pfam" id="PF04851">
    <property type="entry name" value="ResIII"/>
    <property type="match status" value="1"/>
</dbReference>
<dbReference type="InterPro" id="IPR014001">
    <property type="entry name" value="Helicase_ATP-bd"/>
</dbReference>
<protein>
    <recommendedName>
        <fullName evidence="3">RNA helicase</fullName>
        <ecNumber evidence="3">3.6.4.13</ecNumber>
    </recommendedName>
</protein>
<evidence type="ECO:0000256" key="14">
    <source>
        <dbReference type="ARBA" id="ARBA00023118"/>
    </source>
</evidence>
<keyword evidence="7" id="KW-0547">Nucleotide-binding</keyword>
<dbReference type="InterPro" id="IPR043502">
    <property type="entry name" value="DNA/RNA_pol_sf"/>
</dbReference>
<dbReference type="SMART" id="SM00487">
    <property type="entry name" value="DEXDc"/>
    <property type="match status" value="1"/>
</dbReference>
<evidence type="ECO:0000256" key="2">
    <source>
        <dbReference type="ARBA" id="ARBA00006866"/>
    </source>
</evidence>
<evidence type="ECO:0000256" key="4">
    <source>
        <dbReference type="ARBA" id="ARBA00022490"/>
    </source>
</evidence>
<keyword evidence="11" id="KW-0067">ATP-binding</keyword>
<evidence type="ECO:0000256" key="6">
    <source>
        <dbReference type="ARBA" id="ARBA00022723"/>
    </source>
</evidence>
<comment type="caution">
    <text evidence="19">The sequence shown here is derived from an EMBL/GenBank/DDBJ whole genome shotgun (WGS) entry which is preliminary data.</text>
</comment>
<keyword evidence="6" id="KW-0479">Metal-binding</keyword>
<dbReference type="SUPFAM" id="SSF56672">
    <property type="entry name" value="DNA/RNA polymerases"/>
    <property type="match status" value="1"/>
</dbReference>
<dbReference type="SMART" id="SM00490">
    <property type="entry name" value="HELICc"/>
    <property type="match status" value="1"/>
</dbReference>
<feature type="domain" description="RLR CTR" evidence="18">
    <location>
        <begin position="702"/>
        <end position="836"/>
    </location>
</feature>
<evidence type="ECO:0000256" key="9">
    <source>
        <dbReference type="ARBA" id="ARBA00022806"/>
    </source>
</evidence>
<evidence type="ECO:0000256" key="15">
    <source>
        <dbReference type="ARBA" id="ARBA00049390"/>
    </source>
</evidence>
<dbReference type="Pfam" id="PF00271">
    <property type="entry name" value="Helicase_C"/>
    <property type="match status" value="1"/>
</dbReference>
<keyword evidence="4" id="KW-0963">Cytoplasm</keyword>
<accession>A0ABN9L459</accession>
<keyword evidence="8" id="KW-0378">Hydrolase</keyword>
<evidence type="ECO:0000256" key="12">
    <source>
        <dbReference type="ARBA" id="ARBA00022859"/>
    </source>
</evidence>
<comment type="similarity">
    <text evidence="2">Belongs to the helicase family. RLR subfamily.</text>
</comment>
<evidence type="ECO:0000256" key="13">
    <source>
        <dbReference type="ARBA" id="ARBA00022884"/>
    </source>
</evidence>
<dbReference type="InterPro" id="IPR006935">
    <property type="entry name" value="Helicase/UvrB_N"/>
</dbReference>
<comment type="catalytic activity">
    <reaction evidence="15">
        <text>ATP + H2O = ADP + phosphate + H(+)</text>
        <dbReference type="Rhea" id="RHEA:13065"/>
        <dbReference type="ChEBI" id="CHEBI:15377"/>
        <dbReference type="ChEBI" id="CHEBI:15378"/>
        <dbReference type="ChEBI" id="CHEBI:30616"/>
        <dbReference type="ChEBI" id="CHEBI:43474"/>
        <dbReference type="ChEBI" id="CHEBI:456216"/>
        <dbReference type="EC" id="3.6.4.13"/>
    </reaction>
    <physiologicalReaction direction="left-to-right" evidence="15">
        <dbReference type="Rhea" id="RHEA:13066"/>
    </physiologicalReaction>
</comment>
<dbReference type="Proteomes" id="UP001176940">
    <property type="component" value="Unassembled WGS sequence"/>
</dbReference>
<evidence type="ECO:0000256" key="3">
    <source>
        <dbReference type="ARBA" id="ARBA00012552"/>
    </source>
</evidence>
<dbReference type="PANTHER" id="PTHR14074">
    <property type="entry name" value="HELICASE WITH DEATH DOMAIN-RELATED"/>
    <property type="match status" value="1"/>
</dbReference>
<gene>
    <name evidence="19" type="ORF">RIMI_LOCUS5177005</name>
</gene>
<dbReference type="InterPro" id="IPR021673">
    <property type="entry name" value="RLR_CTR"/>
</dbReference>
<keyword evidence="13" id="KW-0694">RNA-binding</keyword>
<dbReference type="EC" id="3.6.4.13" evidence="3"/>
<dbReference type="SUPFAM" id="SSF52540">
    <property type="entry name" value="P-loop containing nucleoside triphosphate hydrolases"/>
    <property type="match status" value="1"/>
</dbReference>
<dbReference type="Pfam" id="PF11648">
    <property type="entry name" value="RIG-I_C-RD"/>
    <property type="match status" value="1"/>
</dbReference>
<evidence type="ECO:0000256" key="1">
    <source>
        <dbReference type="ARBA" id="ARBA00004496"/>
    </source>
</evidence>
<dbReference type="InterPro" id="IPR027417">
    <property type="entry name" value="P-loop_NTPase"/>
</dbReference>
<proteinExistence type="inferred from homology"/>
<feature type="domain" description="Helicase ATP-binding" evidence="16">
    <location>
        <begin position="172"/>
        <end position="350"/>
    </location>
</feature>
<dbReference type="PROSITE" id="PS51192">
    <property type="entry name" value="HELICASE_ATP_BIND_1"/>
    <property type="match status" value="1"/>
</dbReference>
<dbReference type="CDD" id="cd18802">
    <property type="entry name" value="SF2_C_dicer"/>
    <property type="match status" value="1"/>
</dbReference>
<keyword evidence="5" id="KW-0399">Innate immunity</keyword>
<dbReference type="Gene3D" id="3.40.50.300">
    <property type="entry name" value="P-loop containing nucleotide triphosphate hydrolases"/>
    <property type="match status" value="2"/>
</dbReference>
<dbReference type="PANTHER" id="PTHR14074:SF7">
    <property type="entry name" value="ATP-DEPENDENT RNA HELICASE DHX58"/>
    <property type="match status" value="1"/>
</dbReference>
<dbReference type="PROSITE" id="PS51789">
    <property type="entry name" value="RLR_CTR"/>
    <property type="match status" value="1"/>
</dbReference>
<evidence type="ECO:0000259" key="16">
    <source>
        <dbReference type="PROSITE" id="PS51192"/>
    </source>
</evidence>
<evidence type="ECO:0000256" key="5">
    <source>
        <dbReference type="ARBA" id="ARBA00022588"/>
    </source>
</evidence>
<sequence length="876" mass="100683">MPHNQFVVTPQRKSEIEQLSIQREVLTLLEKKVLQEVPQQEETRGFYSPLFLRTKPDGTFRVIINLKQLNRYLVKSMPIVWGCWDEASLCSRRHDPDSSGPPTEDGNVEVLGSPLAALCLAFCLVEGKLNQTLVYIGRDCGRELSRPTKPGLSKDHLQELKMELRDYQWEVIGPALEGKNIIIWLPTGSGKTKAALYVAMRHLEIKSNAKVAMIVNKVHLVDQHYSKEFQPHLKDRFNIIAVSGDTEEKSFFANFVKTSDIVICTAQILHNALKSDSEEKHVELTDFSLLIIDECHHTQKDTVYNKLMGAYMEKKLKGERKLPQILGLTASPGTDRASTFENAVDHILTICANLDTWKIMSPKTSIESLVANSKQPKKQYDLVPQRDEDPFGDKVKELMGAIHQYLDDFEYTTEFGTQMYEQNIVLMEKEAAENANRRRRTCALHLRKYNDALFLHDTVKDAYDLLDEFYITERFIKNSRDETDVYLYRLFNDNCGQLLELSRNIKYENPKLKRLEEILKEHFHDSSNAQGIIFTRTRQSTHSLFEWIKSNASLQGLNIKASALTGAGFSNQSKHMTQNEQKDVIQNFRKSVLNLLISTSVAEEGLDIPECNIVVRYGLMTNEISMMQARGRARAQESCYSFLAKFGGKESKRERTNESLEDLMNQAIKYVQDMPEREYEEKIKELQRDSLTERLVKQDKIESKKKFSASDVRLDCRNCSAAVAYGHDLRVVEETHHVNINPNFKVYYEEYTAPVDLGKKMENWVPGSAIRCRFCMFFNTFFVTLLNICSKTFDGSVVAQQYLSNFKTIASLCKTCNNFSSSPPDSILEDVLLILDGTGTREGMKRTFFFVIVVLAERRQNYFLVSVKVRHNFWKK</sequence>
<dbReference type="Gene3D" id="2.170.150.30">
    <property type="entry name" value="RIG-I-like receptor, C-terminal regulatory domain"/>
    <property type="match status" value="1"/>
</dbReference>
<comment type="subcellular location">
    <subcellularLocation>
        <location evidence="1">Cytoplasm</location>
    </subcellularLocation>
</comment>
<evidence type="ECO:0000313" key="20">
    <source>
        <dbReference type="Proteomes" id="UP001176940"/>
    </source>
</evidence>
<dbReference type="InterPro" id="IPR001650">
    <property type="entry name" value="Helicase_C-like"/>
</dbReference>
<keyword evidence="10" id="KW-0862">Zinc</keyword>
<evidence type="ECO:0000256" key="8">
    <source>
        <dbReference type="ARBA" id="ARBA00022801"/>
    </source>
</evidence>
<keyword evidence="14" id="KW-0051">Antiviral defense</keyword>
<evidence type="ECO:0000256" key="11">
    <source>
        <dbReference type="ARBA" id="ARBA00022840"/>
    </source>
</evidence>
<reference evidence="19" key="1">
    <citation type="submission" date="2023-07" db="EMBL/GenBank/DDBJ databases">
        <authorList>
            <person name="Stuckert A."/>
        </authorList>
    </citation>
    <scope>NUCLEOTIDE SEQUENCE</scope>
</reference>
<evidence type="ECO:0000256" key="10">
    <source>
        <dbReference type="ARBA" id="ARBA00022833"/>
    </source>
</evidence>
<dbReference type="Gene3D" id="3.10.10.10">
    <property type="entry name" value="HIV Type 1 Reverse Transcriptase, subunit A, domain 1"/>
    <property type="match status" value="1"/>
</dbReference>
<dbReference type="InterPro" id="IPR051363">
    <property type="entry name" value="RLR_Helicase"/>
</dbReference>
<evidence type="ECO:0000313" key="19">
    <source>
        <dbReference type="EMBL" id="CAJ0932612.1"/>
    </source>
</evidence>
<evidence type="ECO:0000256" key="7">
    <source>
        <dbReference type="ARBA" id="ARBA00022741"/>
    </source>
</evidence>
<dbReference type="InterPro" id="IPR038557">
    <property type="entry name" value="RLR_C_sf"/>
</dbReference>
<dbReference type="InterPro" id="IPR041204">
    <property type="entry name" value="RIG-I-like_C"/>
</dbReference>
<organism evidence="19 20">
    <name type="scientific">Ranitomeya imitator</name>
    <name type="common">mimic poison frog</name>
    <dbReference type="NCBI Taxonomy" id="111125"/>
    <lineage>
        <taxon>Eukaryota</taxon>
        <taxon>Metazoa</taxon>
        <taxon>Chordata</taxon>
        <taxon>Craniata</taxon>
        <taxon>Vertebrata</taxon>
        <taxon>Euteleostomi</taxon>
        <taxon>Amphibia</taxon>
        <taxon>Batrachia</taxon>
        <taxon>Anura</taxon>
        <taxon>Neobatrachia</taxon>
        <taxon>Hyloidea</taxon>
        <taxon>Dendrobatidae</taxon>
        <taxon>Dendrobatinae</taxon>
        <taxon>Ranitomeya</taxon>
    </lineage>
</organism>
<keyword evidence="20" id="KW-1185">Reference proteome</keyword>
<keyword evidence="12" id="KW-0391">Immunity</keyword>
<dbReference type="Gene3D" id="1.20.1320.30">
    <property type="match status" value="1"/>
</dbReference>
<dbReference type="PROSITE" id="PS51194">
    <property type="entry name" value="HELICASE_CTER"/>
    <property type="match status" value="1"/>
</dbReference>
<name>A0ABN9L459_9NEOB</name>
<evidence type="ECO:0000259" key="18">
    <source>
        <dbReference type="PROSITE" id="PS51789"/>
    </source>
</evidence>
<evidence type="ECO:0000259" key="17">
    <source>
        <dbReference type="PROSITE" id="PS51194"/>
    </source>
</evidence>
<feature type="domain" description="Helicase C-terminal" evidence="17">
    <location>
        <begin position="511"/>
        <end position="682"/>
    </location>
</feature>
<dbReference type="Pfam" id="PF18119">
    <property type="entry name" value="RIG-I_C"/>
    <property type="match status" value="1"/>
</dbReference>